<keyword evidence="1" id="KW-0732">Signal</keyword>
<organism evidence="4 5">
    <name type="scientific">Plasticicumulans lactativorans</name>
    <dbReference type="NCBI Taxonomy" id="1133106"/>
    <lineage>
        <taxon>Bacteria</taxon>
        <taxon>Pseudomonadati</taxon>
        <taxon>Pseudomonadota</taxon>
        <taxon>Gammaproteobacteria</taxon>
        <taxon>Candidatus Competibacteraceae</taxon>
        <taxon>Plasticicumulans</taxon>
    </lineage>
</organism>
<evidence type="ECO:0000259" key="3">
    <source>
        <dbReference type="Pfam" id="PF13406"/>
    </source>
</evidence>
<accession>A0A4V6NPJ9</accession>
<dbReference type="InterPro" id="IPR023346">
    <property type="entry name" value="Lysozyme-like_dom_sf"/>
</dbReference>
<dbReference type="CDD" id="cd13399">
    <property type="entry name" value="Slt35-like"/>
    <property type="match status" value="1"/>
</dbReference>
<comment type="caution">
    <text evidence="4">The sequence shown here is derived from an EMBL/GenBank/DDBJ whole genome shotgun (WGS) entry which is preliminary data.</text>
</comment>
<dbReference type="OrthoDB" id="9772911at2"/>
<dbReference type="InterPro" id="IPR031304">
    <property type="entry name" value="SLT_2"/>
</dbReference>
<dbReference type="InterPro" id="IPR036365">
    <property type="entry name" value="PGBD-like_sf"/>
</dbReference>
<feature type="signal peptide" evidence="1">
    <location>
        <begin position="1"/>
        <end position="21"/>
    </location>
</feature>
<gene>
    <name evidence="4" type="ORF">EV699_10871</name>
</gene>
<dbReference type="NCBIfam" id="TIGR02283">
    <property type="entry name" value="MltB_2"/>
    <property type="match status" value="1"/>
</dbReference>
<dbReference type="InterPro" id="IPR036366">
    <property type="entry name" value="PGBDSf"/>
</dbReference>
<keyword evidence="5" id="KW-1185">Reference proteome</keyword>
<dbReference type="AlphaFoldDB" id="A0A4V6NPJ9"/>
<proteinExistence type="predicted"/>
<feature type="chain" id="PRO_5020297326" evidence="1">
    <location>
        <begin position="22"/>
        <end position="407"/>
    </location>
</feature>
<sequence>MSLRRSPVLACLPLLLLAACAGTPPSGGADERVAATDFAGWKRDFAVTAQAAGVSAATVQAVVPGLRRLPELLVLDRRQPEFTRPLWDYLDNAVNDARVARGQALRARHAAALDAAQARYGVPAEVVVAIWGIETDFGGNLGRTPVPDALATLAFAGRRSDFYRDELIAALKLIDRGDATAAQLRGSWAGAMGQTQFMPSTWLAHAVDGDGDGRRDLFRSLPDAFASTAHYLADAGWRRGEPWGWEVRLPAGFDWAAVEPERAQPLARWAALGVARADGGAWPAQGEAALLAPVGRAGPVFLVTGNLSVLRQYNNALSYVLAVSHLADRIAGAGPFVAAWPRHLPPLAPAEVRELQTRLAARGFDPGTPDGFAGERTRRATRAFQQVAGLVPDGYPDAGVLARLRGE</sequence>
<dbReference type="InterPro" id="IPR043426">
    <property type="entry name" value="MltB-like"/>
</dbReference>
<dbReference type="SUPFAM" id="SSF47090">
    <property type="entry name" value="PGBD-like"/>
    <property type="match status" value="1"/>
</dbReference>
<dbReference type="PANTHER" id="PTHR30163">
    <property type="entry name" value="MEMBRANE-BOUND LYTIC MUREIN TRANSGLYCOSYLASE B"/>
    <property type="match status" value="1"/>
</dbReference>
<dbReference type="Proteomes" id="UP000295765">
    <property type="component" value="Unassembled WGS sequence"/>
</dbReference>
<protein>
    <submittedName>
        <fullName evidence="4">Lytic murein transglycosylase</fullName>
    </submittedName>
</protein>
<dbReference type="RefSeq" id="WP_132541310.1">
    <property type="nucleotide sequence ID" value="NZ_SLWY01000008.1"/>
</dbReference>
<dbReference type="InterPro" id="IPR002477">
    <property type="entry name" value="Peptidoglycan-bd-like"/>
</dbReference>
<dbReference type="Pfam" id="PF01471">
    <property type="entry name" value="PG_binding_1"/>
    <property type="match status" value="1"/>
</dbReference>
<reference evidence="4 5" key="1">
    <citation type="submission" date="2019-03" db="EMBL/GenBank/DDBJ databases">
        <title>Genomic Encyclopedia of Type Strains, Phase IV (KMG-IV): sequencing the most valuable type-strain genomes for metagenomic binning, comparative biology and taxonomic classification.</title>
        <authorList>
            <person name="Goeker M."/>
        </authorList>
    </citation>
    <scope>NUCLEOTIDE SEQUENCE [LARGE SCALE GENOMIC DNA]</scope>
    <source>
        <strain evidence="4 5">DSM 25287</strain>
    </source>
</reference>
<dbReference type="PROSITE" id="PS51257">
    <property type="entry name" value="PROKAR_LIPOPROTEIN"/>
    <property type="match status" value="1"/>
</dbReference>
<dbReference type="GO" id="GO:0008933">
    <property type="term" value="F:peptidoglycan lytic transglycosylase activity"/>
    <property type="evidence" value="ECO:0007669"/>
    <property type="project" value="TreeGrafter"/>
</dbReference>
<dbReference type="Gene3D" id="1.10.8.350">
    <property type="entry name" value="Bacterial muramidase"/>
    <property type="match status" value="1"/>
</dbReference>
<evidence type="ECO:0000256" key="1">
    <source>
        <dbReference type="SAM" id="SignalP"/>
    </source>
</evidence>
<dbReference type="SUPFAM" id="SSF53955">
    <property type="entry name" value="Lysozyme-like"/>
    <property type="match status" value="1"/>
</dbReference>
<feature type="domain" description="Peptidoglycan binding-like" evidence="2">
    <location>
        <begin position="350"/>
        <end position="404"/>
    </location>
</feature>
<evidence type="ECO:0000259" key="2">
    <source>
        <dbReference type="Pfam" id="PF01471"/>
    </source>
</evidence>
<dbReference type="Gene3D" id="1.10.530.10">
    <property type="match status" value="1"/>
</dbReference>
<evidence type="ECO:0000313" key="5">
    <source>
        <dbReference type="Proteomes" id="UP000295765"/>
    </source>
</evidence>
<dbReference type="InterPro" id="IPR011970">
    <property type="entry name" value="MltB_2"/>
</dbReference>
<feature type="domain" description="Transglycosylase SLT" evidence="3">
    <location>
        <begin position="38"/>
        <end position="328"/>
    </location>
</feature>
<dbReference type="Gene3D" id="1.10.101.10">
    <property type="entry name" value="PGBD-like superfamily/PGBD"/>
    <property type="match status" value="1"/>
</dbReference>
<dbReference type="Pfam" id="PF13406">
    <property type="entry name" value="SLT_2"/>
    <property type="match status" value="1"/>
</dbReference>
<dbReference type="GO" id="GO:0009253">
    <property type="term" value="P:peptidoglycan catabolic process"/>
    <property type="evidence" value="ECO:0007669"/>
    <property type="project" value="TreeGrafter"/>
</dbReference>
<dbReference type="PANTHER" id="PTHR30163:SF8">
    <property type="entry name" value="LYTIC MUREIN TRANSGLYCOSYLASE"/>
    <property type="match status" value="1"/>
</dbReference>
<dbReference type="EMBL" id="SLWY01000008">
    <property type="protein sequence ID" value="TCO81440.1"/>
    <property type="molecule type" value="Genomic_DNA"/>
</dbReference>
<dbReference type="FunFam" id="1.10.8.350:FF:000001">
    <property type="entry name" value="Lytic murein transglycosylase B"/>
    <property type="match status" value="1"/>
</dbReference>
<evidence type="ECO:0000313" key="4">
    <source>
        <dbReference type="EMBL" id="TCO81440.1"/>
    </source>
</evidence>
<name>A0A4V6NPJ9_9GAMM</name>